<organism evidence="1 2">
    <name type="scientific">Formosa sediminum</name>
    <dbReference type="NCBI Taxonomy" id="2594004"/>
    <lineage>
        <taxon>Bacteria</taxon>
        <taxon>Pseudomonadati</taxon>
        <taxon>Bacteroidota</taxon>
        <taxon>Flavobacteriia</taxon>
        <taxon>Flavobacteriales</taxon>
        <taxon>Flavobacteriaceae</taxon>
        <taxon>Formosa</taxon>
    </lineage>
</organism>
<dbReference type="RefSeq" id="WP_143381530.1">
    <property type="nucleotide sequence ID" value="NZ_CP041637.1"/>
</dbReference>
<name>A0A516GT15_9FLAO</name>
<sequence length="250" mass="29226">MRIYEVQFFIDGPIKFENNINFQTTKELDLGRVFDSDINIKTTHRNNVINSTVRTIDSERAEKVAGLFIGKMLDVLCVITNCKLDINTYENRNVSYNIKTIVEFSEIQRAFELARELNLHTDNSKMLRAFSWYRKGLNTENTLDKFLAFWNSISVVSDAFCENNERTRSGTINRIWNCFIQVWGECSEWPHILGNENWVNEHNAIRNQIAHGGITIDIEYVNDILDKINILQKVNYKFLRDFSEKLNIGL</sequence>
<dbReference type="AlphaFoldDB" id="A0A516GT15"/>
<dbReference type="Proteomes" id="UP000319209">
    <property type="component" value="Chromosome"/>
</dbReference>
<dbReference type="KEGG" id="fop:FNB79_11995"/>
<reference evidence="1 2" key="1">
    <citation type="submission" date="2019-07" db="EMBL/GenBank/DDBJ databases">
        <title>Genome sequencing for Formosa sp. PS13.</title>
        <authorList>
            <person name="Park S.-J."/>
        </authorList>
    </citation>
    <scope>NUCLEOTIDE SEQUENCE [LARGE SCALE GENOMIC DNA]</scope>
    <source>
        <strain evidence="1 2">PS13</strain>
    </source>
</reference>
<dbReference type="EMBL" id="CP041637">
    <property type="protein sequence ID" value="QDO94649.1"/>
    <property type="molecule type" value="Genomic_DNA"/>
</dbReference>
<keyword evidence="2" id="KW-1185">Reference proteome</keyword>
<accession>A0A516GT15</accession>
<evidence type="ECO:0000313" key="2">
    <source>
        <dbReference type="Proteomes" id="UP000319209"/>
    </source>
</evidence>
<dbReference type="OrthoDB" id="1418816at2"/>
<evidence type="ECO:0000313" key="1">
    <source>
        <dbReference type="EMBL" id="QDO94649.1"/>
    </source>
</evidence>
<protein>
    <submittedName>
        <fullName evidence="1">Uncharacterized protein</fullName>
    </submittedName>
</protein>
<gene>
    <name evidence="1" type="ORF">FNB79_11995</name>
</gene>
<proteinExistence type="predicted"/>